<evidence type="ECO:0000313" key="1">
    <source>
        <dbReference type="EMBL" id="SJZ91254.1"/>
    </source>
</evidence>
<dbReference type="EMBL" id="FUWU01000035">
    <property type="protein sequence ID" value="SJZ91254.1"/>
    <property type="molecule type" value="Genomic_DNA"/>
</dbReference>
<sequence>MTTNKDIPVGRHSYGESLILLEKKKAWGLCELTPFEALVNLQLA</sequence>
<dbReference type="AlphaFoldDB" id="A0A1T4PI75"/>
<protein>
    <submittedName>
        <fullName evidence="1">Uncharacterized protein</fullName>
    </submittedName>
</protein>
<gene>
    <name evidence="1" type="ORF">SAMN02745108_01945</name>
</gene>
<name>A0A1T4PI75_9BACT</name>
<reference evidence="1 2" key="1">
    <citation type="submission" date="2017-02" db="EMBL/GenBank/DDBJ databases">
        <authorList>
            <person name="Peterson S.W."/>
        </authorList>
    </citation>
    <scope>NUCLEOTIDE SEQUENCE [LARGE SCALE GENOMIC DNA]</scope>
    <source>
        <strain evidence="1 2">ATCC 43854</strain>
    </source>
</reference>
<proteinExistence type="predicted"/>
<accession>A0A1T4PI75</accession>
<evidence type="ECO:0000313" key="2">
    <source>
        <dbReference type="Proteomes" id="UP000190449"/>
    </source>
</evidence>
<organism evidence="1 2">
    <name type="scientific">Fibrobacter intestinalis</name>
    <dbReference type="NCBI Taxonomy" id="28122"/>
    <lineage>
        <taxon>Bacteria</taxon>
        <taxon>Pseudomonadati</taxon>
        <taxon>Fibrobacterota</taxon>
        <taxon>Fibrobacteria</taxon>
        <taxon>Fibrobacterales</taxon>
        <taxon>Fibrobacteraceae</taxon>
        <taxon>Fibrobacter</taxon>
    </lineage>
</organism>
<dbReference type="Proteomes" id="UP000190449">
    <property type="component" value="Unassembled WGS sequence"/>
</dbReference>
<dbReference type="STRING" id="28122.SAMN02745108_01945"/>
<dbReference type="RefSeq" id="WP_255404487.1">
    <property type="nucleotide sequence ID" value="NZ_FUWU01000035.1"/>
</dbReference>